<sequence>MRNRLILFCLLIFTGFCNAQTKHFVSAKVVDSIDHHPVELATIALIRVRDSSLISYTITDTQGAFILRNVRDDEPLRILITHVGYVALHINLNFTKTLVLDLGRLSLNQKTMDEVTVKGQIVPIIVKKDTIEFDAEAFKVRPNAVVQDLLKKFPGVQVDRDGTITVNGKAVSKVKVDGRDFFANDPKIATQNLDADMISKVQIYDDRENDPDHLLPDYKVEKIINLKFKKKFSKATFGKLTLAVGTQDRYNLDGLYNQSLDNLQVTVISNSNNLGNTQFVGTSLDNFGTSQGINRVTGTGININDNFGKKVKLNLVYNFDNTAINNLQTSNVAQLLNDTTVTHNATNNIHSSNYDHAINGNLQIDLDSASYIKYTPILRFSTGSDSEIGRIATFNNYTPLLSISNNQDNSNNSNIEYQHSIIYYHAYKKKGESLTITNTLNINPSHSKSINNDQLIAYTAGLISDTLNRLANTSNRNSSASLSAGYHYPISKTLTADFLLKGSYLQNGANLLTYNIDPKTGTYDVFLTEQSSMQSREQWTQSGRPQLVYHKKDFSLTVGLVAQFQQIENSFNDNSTRLFQNFAYLLPSASIVFKKFNFDYSEAIQQPSIDQLRPIVLVYNQLNSVEGNPNLRPSHTHNFSINYSGFDVSSNAFINLSAQFSLDNNSIVLQDFINAQGAQLTTYINKNGSFTANINGNFSKSFKQIGDWQIRETTNVNAKTSHNFFETNGQQGFQTTYTFPVKQQFFVSWKDVIEFEPTYVLSPTITHYESVNFPSQHYLQQMISLPLDVIWPKHINWSLNYTHFYNSLEAEGFQRQSNLVSLSFARSIQKKEKGEIRFTCYDLFKQSVSSSHFVSNNTIFDSQNQVVKQYFMLTYTYRFDKTE</sequence>
<keyword evidence="1" id="KW-0732">Signal</keyword>
<dbReference type="InterPro" id="IPR008969">
    <property type="entry name" value="CarboxyPept-like_regulatory"/>
</dbReference>
<evidence type="ECO:0000259" key="2">
    <source>
        <dbReference type="Pfam" id="PF14905"/>
    </source>
</evidence>
<dbReference type="Pfam" id="PF14905">
    <property type="entry name" value="OMP_b-brl_3"/>
    <property type="match status" value="1"/>
</dbReference>
<dbReference type="RefSeq" id="WP_091376742.1">
    <property type="nucleotide sequence ID" value="NZ_LT629740.1"/>
</dbReference>
<feature type="domain" description="Outer membrane protein beta-barrel" evidence="2">
    <location>
        <begin position="425"/>
        <end position="877"/>
    </location>
</feature>
<dbReference type="Proteomes" id="UP000199679">
    <property type="component" value="Chromosome I"/>
</dbReference>
<dbReference type="OrthoDB" id="1086219at2"/>
<reference evidence="3 4" key="1">
    <citation type="submission" date="2016-10" db="EMBL/GenBank/DDBJ databases">
        <authorList>
            <person name="de Groot N.N."/>
        </authorList>
    </citation>
    <scope>NUCLEOTIDE SEQUENCE [LARGE SCALE GENOMIC DNA]</scope>
    <source>
        <strain evidence="3 4">MP1X4</strain>
    </source>
</reference>
<evidence type="ECO:0000256" key="1">
    <source>
        <dbReference type="SAM" id="SignalP"/>
    </source>
</evidence>
<evidence type="ECO:0000313" key="3">
    <source>
        <dbReference type="EMBL" id="SDT52237.1"/>
    </source>
</evidence>
<dbReference type="EMBL" id="LT629740">
    <property type="protein sequence ID" value="SDT52237.1"/>
    <property type="molecule type" value="Genomic_DNA"/>
</dbReference>
<organism evidence="3 4">
    <name type="scientific">Mucilaginibacter mallensis</name>
    <dbReference type="NCBI Taxonomy" id="652787"/>
    <lineage>
        <taxon>Bacteria</taxon>
        <taxon>Pseudomonadati</taxon>
        <taxon>Bacteroidota</taxon>
        <taxon>Sphingobacteriia</taxon>
        <taxon>Sphingobacteriales</taxon>
        <taxon>Sphingobacteriaceae</taxon>
        <taxon>Mucilaginibacter</taxon>
    </lineage>
</organism>
<accession>A0A1H2B2G0</accession>
<protein>
    <submittedName>
        <fullName evidence="3">Outer membrane protein beta-barrel family protein</fullName>
    </submittedName>
</protein>
<dbReference type="SUPFAM" id="SSF49464">
    <property type="entry name" value="Carboxypeptidase regulatory domain-like"/>
    <property type="match status" value="1"/>
</dbReference>
<dbReference type="InterPro" id="IPR041700">
    <property type="entry name" value="OMP_b-brl_3"/>
</dbReference>
<dbReference type="STRING" id="652787.SAMN05216490_3863"/>
<evidence type="ECO:0000313" key="4">
    <source>
        <dbReference type="Proteomes" id="UP000199679"/>
    </source>
</evidence>
<feature type="chain" id="PRO_5009269462" evidence="1">
    <location>
        <begin position="20"/>
        <end position="883"/>
    </location>
</feature>
<dbReference type="SUPFAM" id="SSF56935">
    <property type="entry name" value="Porins"/>
    <property type="match status" value="1"/>
</dbReference>
<name>A0A1H2B2G0_MUCMA</name>
<keyword evidence="4" id="KW-1185">Reference proteome</keyword>
<dbReference type="AlphaFoldDB" id="A0A1H2B2G0"/>
<proteinExistence type="predicted"/>
<gene>
    <name evidence="3" type="ORF">SAMN05216490_3863</name>
</gene>
<feature type="signal peptide" evidence="1">
    <location>
        <begin position="1"/>
        <end position="19"/>
    </location>
</feature>